<dbReference type="Gene3D" id="3.30.710.10">
    <property type="entry name" value="Potassium Channel Kv1.1, Chain A"/>
    <property type="match status" value="1"/>
</dbReference>
<protein>
    <recommendedName>
        <fullName evidence="3">SKP1-like protein</fullName>
    </recommendedName>
</protein>
<dbReference type="SUPFAM" id="SSF81382">
    <property type="entry name" value="Skp1 dimerisation domain-like"/>
    <property type="match status" value="1"/>
</dbReference>
<evidence type="ECO:0008006" key="3">
    <source>
        <dbReference type="Google" id="ProtNLM"/>
    </source>
</evidence>
<dbReference type="InterPro" id="IPR011333">
    <property type="entry name" value="SKP1/BTB/POZ_sf"/>
</dbReference>
<dbReference type="EMBL" id="CAJZBQ010000047">
    <property type="protein sequence ID" value="CAG9329008.1"/>
    <property type="molecule type" value="Genomic_DNA"/>
</dbReference>
<accession>A0AAU9JTE9</accession>
<sequence length="162" mass="18487">MLSSQQITLITKEGHRIVTRSELKNISVLIKNELLSQNSNEVTLSDISLDSLQKVLEFAHHHKYKHPDVPKKPLPSSNISDALEDPWDCFFIKSLDLKLLIETMSAADIMGIESLSEICQAQLATFFKNKGIEELNQEFFVDEELTLSDEEELVKKYRIPEA</sequence>
<proteinExistence type="predicted"/>
<organism evidence="1 2">
    <name type="scientific">Blepharisma stoltei</name>
    <dbReference type="NCBI Taxonomy" id="1481888"/>
    <lineage>
        <taxon>Eukaryota</taxon>
        <taxon>Sar</taxon>
        <taxon>Alveolata</taxon>
        <taxon>Ciliophora</taxon>
        <taxon>Postciliodesmatophora</taxon>
        <taxon>Heterotrichea</taxon>
        <taxon>Heterotrichida</taxon>
        <taxon>Blepharismidae</taxon>
        <taxon>Blepharisma</taxon>
    </lineage>
</organism>
<dbReference type="GO" id="GO:0006511">
    <property type="term" value="P:ubiquitin-dependent protein catabolic process"/>
    <property type="evidence" value="ECO:0007669"/>
    <property type="project" value="InterPro"/>
</dbReference>
<dbReference type="SUPFAM" id="SSF54695">
    <property type="entry name" value="POZ domain"/>
    <property type="match status" value="1"/>
</dbReference>
<dbReference type="Proteomes" id="UP001162131">
    <property type="component" value="Unassembled WGS sequence"/>
</dbReference>
<keyword evidence="2" id="KW-1185">Reference proteome</keyword>
<dbReference type="AlphaFoldDB" id="A0AAU9JTE9"/>
<evidence type="ECO:0000313" key="1">
    <source>
        <dbReference type="EMBL" id="CAG9329008.1"/>
    </source>
</evidence>
<dbReference type="InterPro" id="IPR016897">
    <property type="entry name" value="SKP1"/>
</dbReference>
<dbReference type="InterPro" id="IPR036296">
    <property type="entry name" value="SKP1-like_dim_sf"/>
</dbReference>
<reference evidence="1" key="1">
    <citation type="submission" date="2021-09" db="EMBL/GenBank/DDBJ databases">
        <authorList>
            <consortium name="AG Swart"/>
            <person name="Singh M."/>
            <person name="Singh A."/>
            <person name="Seah K."/>
            <person name="Emmerich C."/>
        </authorList>
    </citation>
    <scope>NUCLEOTIDE SEQUENCE</scope>
    <source>
        <strain evidence="1">ATCC30299</strain>
    </source>
</reference>
<dbReference type="PANTHER" id="PTHR11165">
    <property type="entry name" value="SKP1"/>
    <property type="match status" value="1"/>
</dbReference>
<gene>
    <name evidence="1" type="ORF">BSTOLATCC_MIC47844</name>
</gene>
<name>A0AAU9JTE9_9CILI</name>
<comment type="caution">
    <text evidence="1">The sequence shown here is derived from an EMBL/GenBank/DDBJ whole genome shotgun (WGS) entry which is preliminary data.</text>
</comment>
<evidence type="ECO:0000313" key="2">
    <source>
        <dbReference type="Proteomes" id="UP001162131"/>
    </source>
</evidence>